<feature type="domain" description="DUF2264" evidence="2">
    <location>
        <begin position="363"/>
        <end position="569"/>
    </location>
</feature>
<dbReference type="PANTHER" id="PTHR35339:SF4">
    <property type="entry name" value="LINALOOL DEHYDRATASE_ISOMERASE DOMAIN-CONTAINING PROTEIN"/>
    <property type="match status" value="1"/>
</dbReference>
<gene>
    <name evidence="3" type="ORF">JQC93_13350</name>
</gene>
<comment type="caution">
    <text evidence="3">The sequence shown here is derived from an EMBL/GenBank/DDBJ whole genome shotgun (WGS) entry which is preliminary data.</text>
</comment>
<accession>A0ABS2HIP7</accession>
<dbReference type="PIRSF" id="PIRSF014753">
    <property type="entry name" value="UCP014753"/>
    <property type="match status" value="1"/>
</dbReference>
<dbReference type="RefSeq" id="WP_205158929.1">
    <property type="nucleotide sequence ID" value="NZ_JAFEUM010000005.1"/>
</dbReference>
<evidence type="ECO:0000259" key="2">
    <source>
        <dbReference type="Pfam" id="PF20938"/>
    </source>
</evidence>
<evidence type="ECO:0000259" key="1">
    <source>
        <dbReference type="Pfam" id="PF10022"/>
    </source>
</evidence>
<dbReference type="InterPro" id="IPR049237">
    <property type="entry name" value="DUF2264_C"/>
</dbReference>
<proteinExistence type="predicted"/>
<keyword evidence="4" id="KW-1185">Reference proteome</keyword>
<dbReference type="EMBL" id="JAFEUM010000005">
    <property type="protein sequence ID" value="MBM7037395.1"/>
    <property type="molecule type" value="Genomic_DNA"/>
</dbReference>
<reference evidence="3 4" key="1">
    <citation type="submission" date="2021-02" db="EMBL/GenBank/DDBJ databases">
        <authorList>
            <person name="Park J.-S."/>
        </authorList>
    </citation>
    <scope>NUCLEOTIDE SEQUENCE [LARGE SCALE GENOMIC DNA]</scope>
    <source>
        <strain evidence="3 4">188UL20-2</strain>
    </source>
</reference>
<protein>
    <submittedName>
        <fullName evidence="3">DUF2264 domain-containing protein</fullName>
    </submittedName>
</protein>
<dbReference type="InterPro" id="IPR016624">
    <property type="entry name" value="UCP014753"/>
</dbReference>
<sequence length="581" mass="65685">MPFYKPFSENPMVTKQDYQQLVLDLFEPVRPYLASQGAKMDFDQGGAIFDMSASALEGVARLLWGIIPLVKGGGEFEHWDLFHTAISQGTDPNHPNYWGVMETINQTSVEKAAFGLLLAALPEHGWAPLDPQTKENFAQWLAQIQQAQMPQNNWLFFTILVQAGLRKVGRSDLVDINKEASYLKTLKSFYLGDGWYGDGAGKNIDHYGGFAIHYYSLIYASLIEDADNELKQLFIERANEFCEPFSYWFAESGECMAQGRSLTYRFATAGFWASAAISDLSAMELGTIKGLWARHLRQWKDKPIFTTEGLLTRGYDYPTLTVCEGYNSPTSPYWAFKAFLPLALEDSHPFWQVEEKPLALSQEVYAMPAANTIIQRVGGHSIAHFSGTIEQQFQVDKYNKFAYSTCFGADFDSLKDSHQMLFGDNILAISFDEGVNWQMRMSNHHVIVDETQNRMSIEWTTGTMSITTVIDVLDNGESIRTHTIELPQNAWVVESGFAVSNWYQPKETLIQRQGIQANIEIRGANGTSQIISLDGYEKESRDGYRIHTNVVSPRTHVPYLLTKLSAGKHQLISRYRVHPTT</sequence>
<dbReference type="Proteomes" id="UP000809621">
    <property type="component" value="Unassembled WGS sequence"/>
</dbReference>
<evidence type="ECO:0000313" key="4">
    <source>
        <dbReference type="Proteomes" id="UP000809621"/>
    </source>
</evidence>
<dbReference type="Pfam" id="PF10022">
    <property type="entry name" value="DUF2264"/>
    <property type="match status" value="1"/>
</dbReference>
<name>A0ABS2HIP7_9VIBR</name>
<organism evidence="3 4">
    <name type="scientific">Vibrio ulleungensis</name>
    <dbReference type="NCBI Taxonomy" id="2807619"/>
    <lineage>
        <taxon>Bacteria</taxon>
        <taxon>Pseudomonadati</taxon>
        <taxon>Pseudomonadota</taxon>
        <taxon>Gammaproteobacteria</taxon>
        <taxon>Vibrionales</taxon>
        <taxon>Vibrionaceae</taxon>
        <taxon>Vibrio</taxon>
    </lineage>
</organism>
<dbReference type="PANTHER" id="PTHR35339">
    <property type="entry name" value="LINALOOL DEHYDRATASE_ISOMERASE DOMAIN-CONTAINING PROTEIN"/>
    <property type="match status" value="1"/>
</dbReference>
<dbReference type="Pfam" id="PF20938">
    <property type="entry name" value="DUF2264_C"/>
    <property type="match status" value="1"/>
</dbReference>
<dbReference type="InterPro" id="IPR049349">
    <property type="entry name" value="DUF2264_N"/>
</dbReference>
<feature type="domain" description="DUF2264" evidence="1">
    <location>
        <begin position="14"/>
        <end position="357"/>
    </location>
</feature>
<evidence type="ECO:0000313" key="3">
    <source>
        <dbReference type="EMBL" id="MBM7037395.1"/>
    </source>
</evidence>